<accession>A0A7W6IIR6</accession>
<name>A0A7W6IIR6_9HYPH</name>
<dbReference type="Proteomes" id="UP000547011">
    <property type="component" value="Unassembled WGS sequence"/>
</dbReference>
<dbReference type="AlphaFoldDB" id="A0A7W6IIR6"/>
<comment type="caution">
    <text evidence="1">The sequence shown here is derived from an EMBL/GenBank/DDBJ whole genome shotgun (WGS) entry which is preliminary data.</text>
</comment>
<organism evidence="1 2">
    <name type="scientific">Devosia subaequoris</name>
    <dbReference type="NCBI Taxonomy" id="395930"/>
    <lineage>
        <taxon>Bacteria</taxon>
        <taxon>Pseudomonadati</taxon>
        <taxon>Pseudomonadota</taxon>
        <taxon>Alphaproteobacteria</taxon>
        <taxon>Hyphomicrobiales</taxon>
        <taxon>Devosiaceae</taxon>
        <taxon>Devosia</taxon>
    </lineage>
</organism>
<sequence length="171" mass="18705">MPNIIPPPIIPSNMPLSPVFALLAAARFALWLRNLLDEIRSFPIAGAAGNVRLGDYSATLPVFICNDCPPDLPLLHLVAAGRHVLIRRRRQDVCGHDLRDWGIDSLPLGYGAAADIAIGDDPHWLSHIIDNRYGPNRFLCHDMRSIPNGIGAAAAGWVTAHDFLNLHRCSP</sequence>
<evidence type="ECO:0000313" key="2">
    <source>
        <dbReference type="Proteomes" id="UP000547011"/>
    </source>
</evidence>
<evidence type="ECO:0000313" key="1">
    <source>
        <dbReference type="EMBL" id="MBB4050385.1"/>
    </source>
</evidence>
<gene>
    <name evidence="1" type="ORF">GGR20_000003</name>
</gene>
<proteinExistence type="predicted"/>
<protein>
    <submittedName>
        <fullName evidence="1">Uncharacterized protein</fullName>
    </submittedName>
</protein>
<dbReference type="EMBL" id="JACIEW010000001">
    <property type="protein sequence ID" value="MBB4050385.1"/>
    <property type="molecule type" value="Genomic_DNA"/>
</dbReference>
<reference evidence="1 2" key="1">
    <citation type="submission" date="2020-08" db="EMBL/GenBank/DDBJ databases">
        <title>Genomic Encyclopedia of Type Strains, Phase IV (KMG-IV): sequencing the most valuable type-strain genomes for metagenomic binning, comparative biology and taxonomic classification.</title>
        <authorList>
            <person name="Goeker M."/>
        </authorList>
    </citation>
    <scope>NUCLEOTIDE SEQUENCE [LARGE SCALE GENOMIC DNA]</scope>
    <source>
        <strain evidence="1 2">DSM 23447</strain>
    </source>
</reference>
<keyword evidence="2" id="KW-1185">Reference proteome</keyword>